<proteinExistence type="predicted"/>
<name>A0A158PG45_ANGCS</name>
<dbReference type="InterPro" id="IPR007284">
    <property type="entry name" value="Ground-like_dom"/>
</dbReference>
<gene>
    <name evidence="2" type="ORF">ACOC_LOCUS4816</name>
</gene>
<evidence type="ECO:0000313" key="2">
    <source>
        <dbReference type="EMBL" id="VDM56401.1"/>
    </source>
</evidence>
<reference evidence="2 3" key="2">
    <citation type="submission" date="2018-11" db="EMBL/GenBank/DDBJ databases">
        <authorList>
            <consortium name="Pathogen Informatics"/>
        </authorList>
    </citation>
    <scope>NUCLEOTIDE SEQUENCE [LARGE SCALE GENOMIC DNA]</scope>
    <source>
        <strain evidence="2 3">Costa Rica</strain>
    </source>
</reference>
<feature type="domain" description="Ground-like" evidence="1">
    <location>
        <begin position="69"/>
        <end position="150"/>
    </location>
</feature>
<accession>A0A158PG45</accession>
<organism evidence="4">
    <name type="scientific">Angiostrongylus costaricensis</name>
    <name type="common">Nematode worm</name>
    <dbReference type="NCBI Taxonomy" id="334426"/>
    <lineage>
        <taxon>Eukaryota</taxon>
        <taxon>Metazoa</taxon>
        <taxon>Ecdysozoa</taxon>
        <taxon>Nematoda</taxon>
        <taxon>Chromadorea</taxon>
        <taxon>Rhabditida</taxon>
        <taxon>Rhabditina</taxon>
        <taxon>Rhabditomorpha</taxon>
        <taxon>Strongyloidea</taxon>
        <taxon>Metastrongylidae</taxon>
        <taxon>Angiostrongylus</taxon>
    </lineage>
</organism>
<evidence type="ECO:0000313" key="3">
    <source>
        <dbReference type="Proteomes" id="UP000267027"/>
    </source>
</evidence>
<dbReference type="AlphaFoldDB" id="A0A158PG45"/>
<dbReference type="OrthoDB" id="5831900at2759"/>
<dbReference type="EMBL" id="UYYA01003832">
    <property type="protein sequence ID" value="VDM56401.1"/>
    <property type="molecule type" value="Genomic_DNA"/>
</dbReference>
<dbReference type="Proteomes" id="UP000267027">
    <property type="component" value="Unassembled WGS sequence"/>
</dbReference>
<dbReference type="PANTHER" id="PTHR31967">
    <property type="entry name" value="GROUNDHOG (HEDGEHOG-LIKE FAMILY)-RELATED"/>
    <property type="match status" value="1"/>
</dbReference>
<protein>
    <submittedName>
        <fullName evidence="4">Ground-like domain-containing protein</fullName>
    </submittedName>
</protein>
<dbReference type="Pfam" id="PF04155">
    <property type="entry name" value="Ground-like"/>
    <property type="match status" value="1"/>
</dbReference>
<dbReference type="WBParaSite" id="ACOC_0000481501-mRNA-1">
    <property type="protein sequence ID" value="ACOC_0000481501-mRNA-1"/>
    <property type="gene ID" value="ACOC_0000481501"/>
</dbReference>
<evidence type="ECO:0000259" key="1">
    <source>
        <dbReference type="Pfam" id="PF04155"/>
    </source>
</evidence>
<keyword evidence="3" id="KW-1185">Reference proteome</keyword>
<dbReference type="OMA" id="IYIREPF"/>
<dbReference type="PANTHER" id="PTHR31967:SF20">
    <property type="entry name" value="GROUND-LIKE DOMAIN-CONTAINING PROTEIN"/>
    <property type="match status" value="1"/>
</dbReference>
<sequence length="177" mass="20587">SVLILHIINDFPPNNTPITKVYIFGRPVFIRPPFVIPQRDNYQPSTCSRKMQWKTRTCWLKKVFLETRFMCCNSRLEQVMKQVFDELTSDGKWNRCNVQKLANNLQNRTESVFNTKFEVLVGLGDFASKSHFQGDLICKIEIQDRFVLSYATPNIQQSTDYHALPPSLKTTSTIYLS</sequence>
<dbReference type="STRING" id="334426.A0A158PG45"/>
<evidence type="ECO:0000313" key="4">
    <source>
        <dbReference type="WBParaSite" id="ACOC_0000481501-mRNA-1"/>
    </source>
</evidence>
<reference evidence="4" key="1">
    <citation type="submission" date="2016-04" db="UniProtKB">
        <authorList>
            <consortium name="WormBaseParasite"/>
        </authorList>
    </citation>
    <scope>IDENTIFICATION</scope>
</reference>